<accession>A0ACC1P5R1</accession>
<proteinExistence type="predicted"/>
<dbReference type="EMBL" id="JAPDGR010000896">
    <property type="protein sequence ID" value="KAJ2986770.1"/>
    <property type="molecule type" value="Genomic_DNA"/>
</dbReference>
<sequence length="108" mass="11198">MRRFAPSEPGIGARGYHAVPLFDSGSAGGSGQLLDAVAVKAALEQDRELRIVLAGGLTPENVAEVVQGTGEDGERIVGVDVSSGVEGPDGLQSLERIREFVKAAKAIR</sequence>
<keyword evidence="2" id="KW-1185">Reference proteome</keyword>
<organism evidence="1 2">
    <name type="scientific">Xylaria curta</name>
    <dbReference type="NCBI Taxonomy" id="42375"/>
    <lineage>
        <taxon>Eukaryota</taxon>
        <taxon>Fungi</taxon>
        <taxon>Dikarya</taxon>
        <taxon>Ascomycota</taxon>
        <taxon>Pezizomycotina</taxon>
        <taxon>Sordariomycetes</taxon>
        <taxon>Xylariomycetidae</taxon>
        <taxon>Xylariales</taxon>
        <taxon>Xylariaceae</taxon>
        <taxon>Xylaria</taxon>
    </lineage>
</organism>
<protein>
    <submittedName>
        <fullName evidence="1">Uncharacterized protein</fullName>
    </submittedName>
</protein>
<evidence type="ECO:0000313" key="1">
    <source>
        <dbReference type="EMBL" id="KAJ2986770.1"/>
    </source>
</evidence>
<gene>
    <name evidence="1" type="ORF">NUW58_g4869</name>
</gene>
<name>A0ACC1P5R1_9PEZI</name>
<comment type="caution">
    <text evidence="1">The sequence shown here is derived from an EMBL/GenBank/DDBJ whole genome shotgun (WGS) entry which is preliminary data.</text>
</comment>
<dbReference type="Proteomes" id="UP001143856">
    <property type="component" value="Unassembled WGS sequence"/>
</dbReference>
<evidence type="ECO:0000313" key="2">
    <source>
        <dbReference type="Proteomes" id="UP001143856"/>
    </source>
</evidence>
<reference evidence="1" key="1">
    <citation type="submission" date="2022-10" db="EMBL/GenBank/DDBJ databases">
        <title>Genome Sequence of Xylaria curta.</title>
        <authorList>
            <person name="Buettner E."/>
        </authorList>
    </citation>
    <scope>NUCLEOTIDE SEQUENCE</scope>
    <source>
        <strain evidence="1">Babe10</strain>
    </source>
</reference>